<dbReference type="RefSeq" id="WP_127781024.1">
    <property type="nucleotide sequence ID" value="NZ_SADD01000013.1"/>
</dbReference>
<comment type="caution">
    <text evidence="1">The sequence shown here is derived from an EMBL/GenBank/DDBJ whole genome shotgun (WGS) entry which is preliminary data.</text>
</comment>
<sequence>MTASTTLNEGFYELKLSFHQPLHALCHGLKTAPSRHQRDVPHPVKKGSAAMNATPLTSILINLLKTGLAGGLIAIIAWSVGVFDLDGDVQESHADIFDLRFSARANPVEEFANTLKQLGHPEPRTYAINNNRIYFSVRHTDDSPRQVLNAYQQRFAANGLNDRVYSTIDAEEGEARMITGLTGGIVPHSVDAEHVTMGGIITRSQARNAEELRRDYLESPSPSSLFRGHRWIEAFRSPEHNQTTVIASWSDESFVYSRMLPEKLRVGYGAGADHMIPSCPGCVRINRLEDLTDESSFIFESNIYVTNHSPAQIVDFYDKAMTSRGWEALPQNKAFYELQTNVDFEGRHVDIHAFTREDRLTKLVIYSDEGSTYVHTSMQPNTSLN</sequence>
<reference evidence="1 2" key="1">
    <citation type="submission" date="2019-01" db="EMBL/GenBank/DDBJ databases">
        <title>Lujinxingia litoralis gen. nov., sp. nov. and Lujinxingia sediminis gen. nov., sp. nov., new members in the order Bradymonadales, isolated from coastal sediment.</title>
        <authorList>
            <person name="Li C.-M."/>
        </authorList>
    </citation>
    <scope>NUCLEOTIDE SEQUENCE [LARGE SCALE GENOMIC DNA]</scope>
    <source>
        <strain evidence="1 2">SEH01</strain>
    </source>
</reference>
<evidence type="ECO:0000313" key="2">
    <source>
        <dbReference type="Proteomes" id="UP000282926"/>
    </source>
</evidence>
<protein>
    <submittedName>
        <fullName evidence="1">Uncharacterized protein</fullName>
    </submittedName>
</protein>
<dbReference type="EMBL" id="SADD01000013">
    <property type="protein sequence ID" value="RVU42282.1"/>
    <property type="molecule type" value="Genomic_DNA"/>
</dbReference>
<gene>
    <name evidence="1" type="ORF">EA187_16990</name>
</gene>
<proteinExistence type="predicted"/>
<keyword evidence="2" id="KW-1185">Reference proteome</keyword>
<name>A0ABY0CPC3_9DELT</name>
<organism evidence="1 2">
    <name type="scientific">Lujinxingia sediminis</name>
    <dbReference type="NCBI Taxonomy" id="2480984"/>
    <lineage>
        <taxon>Bacteria</taxon>
        <taxon>Deltaproteobacteria</taxon>
        <taxon>Bradymonadales</taxon>
        <taxon>Lujinxingiaceae</taxon>
        <taxon>Lujinxingia</taxon>
    </lineage>
</organism>
<evidence type="ECO:0000313" key="1">
    <source>
        <dbReference type="EMBL" id="RVU42282.1"/>
    </source>
</evidence>
<accession>A0ABY0CPC3</accession>
<dbReference type="Proteomes" id="UP000282926">
    <property type="component" value="Unassembled WGS sequence"/>
</dbReference>